<reference evidence="5" key="2">
    <citation type="submission" date="2022-01" db="EMBL/GenBank/DDBJ databases">
        <authorList>
            <person name="Yamashiro T."/>
            <person name="Shiraishi A."/>
            <person name="Satake H."/>
            <person name="Nakayama K."/>
        </authorList>
    </citation>
    <scope>NUCLEOTIDE SEQUENCE</scope>
</reference>
<protein>
    <submittedName>
        <fullName evidence="5">Retrovirus-related pol polyprotein from transposon TNT 1-94</fullName>
    </submittedName>
</protein>
<dbReference type="InterPro" id="IPR012337">
    <property type="entry name" value="RNaseH-like_sf"/>
</dbReference>
<evidence type="ECO:0000256" key="1">
    <source>
        <dbReference type="ARBA" id="ARBA00022723"/>
    </source>
</evidence>
<organism evidence="5 6">
    <name type="scientific">Tanacetum coccineum</name>
    <dbReference type="NCBI Taxonomy" id="301880"/>
    <lineage>
        <taxon>Eukaryota</taxon>
        <taxon>Viridiplantae</taxon>
        <taxon>Streptophyta</taxon>
        <taxon>Embryophyta</taxon>
        <taxon>Tracheophyta</taxon>
        <taxon>Spermatophyta</taxon>
        <taxon>Magnoliopsida</taxon>
        <taxon>eudicotyledons</taxon>
        <taxon>Gunneridae</taxon>
        <taxon>Pentapetalae</taxon>
        <taxon>asterids</taxon>
        <taxon>campanulids</taxon>
        <taxon>Asterales</taxon>
        <taxon>Asteraceae</taxon>
        <taxon>Asteroideae</taxon>
        <taxon>Anthemideae</taxon>
        <taxon>Anthemidinae</taxon>
        <taxon>Tanacetum</taxon>
    </lineage>
</organism>
<comment type="caution">
    <text evidence="5">The sequence shown here is derived from an EMBL/GenBank/DDBJ whole genome shotgun (WGS) entry which is preliminary data.</text>
</comment>
<feature type="region of interest" description="Disordered" evidence="3">
    <location>
        <begin position="190"/>
        <end position="221"/>
    </location>
</feature>
<gene>
    <name evidence="5" type="ORF">Tco_1121228</name>
</gene>
<feature type="compositionally biased region" description="Polar residues" evidence="3">
    <location>
        <begin position="193"/>
        <end position="219"/>
    </location>
</feature>
<dbReference type="PANTHER" id="PTHR42648">
    <property type="entry name" value="TRANSPOSASE, PUTATIVE-RELATED"/>
    <property type="match status" value="1"/>
</dbReference>
<dbReference type="PANTHER" id="PTHR42648:SF21">
    <property type="entry name" value="CYSTEINE-RICH RLK (RECEPTOR-LIKE PROTEIN KINASE) 8"/>
    <property type="match status" value="1"/>
</dbReference>
<dbReference type="InterPro" id="IPR001584">
    <property type="entry name" value="Integrase_cat-core"/>
</dbReference>
<evidence type="ECO:0000256" key="2">
    <source>
        <dbReference type="ARBA" id="ARBA00022801"/>
    </source>
</evidence>
<reference evidence="5" key="1">
    <citation type="journal article" date="2022" name="Int. J. Mol. Sci.">
        <title>Draft Genome of Tanacetum Coccineum: Genomic Comparison of Closely Related Tanacetum-Family Plants.</title>
        <authorList>
            <person name="Yamashiro T."/>
            <person name="Shiraishi A."/>
            <person name="Nakayama K."/>
            <person name="Satake H."/>
        </authorList>
    </citation>
    <scope>NUCLEOTIDE SEQUENCE</scope>
</reference>
<dbReference type="PROSITE" id="PS50994">
    <property type="entry name" value="INTEGRASE"/>
    <property type="match status" value="1"/>
</dbReference>
<evidence type="ECO:0000313" key="6">
    <source>
        <dbReference type="Proteomes" id="UP001151760"/>
    </source>
</evidence>
<keyword evidence="1" id="KW-0479">Metal-binding</keyword>
<dbReference type="Pfam" id="PF07727">
    <property type="entry name" value="RVT_2"/>
    <property type="match status" value="1"/>
</dbReference>
<dbReference type="Gene3D" id="3.30.420.10">
    <property type="entry name" value="Ribonuclease H-like superfamily/Ribonuclease H"/>
    <property type="match status" value="1"/>
</dbReference>
<keyword evidence="6" id="KW-1185">Reference proteome</keyword>
<accession>A0ABQ5IZQ0</accession>
<dbReference type="SUPFAM" id="SSF53098">
    <property type="entry name" value="Ribonuclease H-like"/>
    <property type="match status" value="1"/>
</dbReference>
<keyword evidence="2" id="KW-0378">Hydrolase</keyword>
<dbReference type="InterPro" id="IPR013103">
    <property type="entry name" value="RVT_2"/>
</dbReference>
<evidence type="ECO:0000256" key="3">
    <source>
        <dbReference type="SAM" id="MobiDB-lite"/>
    </source>
</evidence>
<dbReference type="InterPro" id="IPR039537">
    <property type="entry name" value="Retrotran_Ty1/copia-like"/>
</dbReference>
<evidence type="ECO:0000259" key="4">
    <source>
        <dbReference type="PROSITE" id="PS50994"/>
    </source>
</evidence>
<sequence>MLVLRGKSKKKPHQPKSEDTNQEKLYLLYMDLCRPMRVASVNEKNYILVIVDDYSRFTTDNGTEFVNQTLREYYEKVDISHKTSVARSPQPNGVVERPIYAIEAPAQVDLCKMLCYSRIIEPIHVDFDELTAMASEHSSSGPSLHEITPTTISSALPLFDELLTPPPSVDCPAPEVIALINEVVAPEPAALTGSPSSTTVDQDAPSPSISQTTPKTQSPVIPDDVEEDNHDLDVAHIDNDSYFESFAPVTRLEAIRIFLAFAAYMNMVVYQMDVKTAFLNGNLREEVYVSQPDGFVDPDNPITTISKGSMDPSSVICRKKGMTLDVNECKTPMVEKSKLDEDKEGKAADPSHYRGMNWHLLYLLQLVDLTYNLAKCIVFTEQQQALDNALVPWEQRLMIESCNYRLSTTFKPKEPTFKVALDVLSLTPFYQAFLITTSVPAIYMHEL</sequence>
<evidence type="ECO:0000313" key="5">
    <source>
        <dbReference type="EMBL" id="GJU04798.1"/>
    </source>
</evidence>
<proteinExistence type="predicted"/>
<dbReference type="InterPro" id="IPR036397">
    <property type="entry name" value="RNaseH_sf"/>
</dbReference>
<feature type="domain" description="Integrase catalytic" evidence="4">
    <location>
        <begin position="57"/>
        <end position="152"/>
    </location>
</feature>
<dbReference type="EMBL" id="BQNB010021285">
    <property type="protein sequence ID" value="GJU04798.1"/>
    <property type="molecule type" value="Genomic_DNA"/>
</dbReference>
<name>A0ABQ5IZQ0_9ASTR</name>
<dbReference type="Proteomes" id="UP001151760">
    <property type="component" value="Unassembled WGS sequence"/>
</dbReference>